<dbReference type="RefSeq" id="WP_039801487.1">
    <property type="nucleotide sequence ID" value="NZ_CP010415.1"/>
</dbReference>
<dbReference type="NCBIfam" id="NF033689">
    <property type="entry name" value="N2Fix_CO_CowN"/>
    <property type="match status" value="1"/>
</dbReference>
<comment type="similarity">
    <text evidence="2">Belongs to the CowN family.</text>
</comment>
<dbReference type="Proteomes" id="UP000068210">
    <property type="component" value="Chromosome"/>
</dbReference>
<organism evidence="3 4">
    <name type="scientific">Azotobacter chroococcum NCIMB 8003</name>
    <dbReference type="NCBI Taxonomy" id="1328314"/>
    <lineage>
        <taxon>Bacteria</taxon>
        <taxon>Pseudomonadati</taxon>
        <taxon>Pseudomonadota</taxon>
        <taxon>Gammaproteobacteria</taxon>
        <taxon>Pseudomonadales</taxon>
        <taxon>Pseudomonadaceae</taxon>
        <taxon>Azotobacter</taxon>
    </lineage>
</organism>
<dbReference type="HOGENOM" id="CLU_149349_0_0_6"/>
<dbReference type="InterPro" id="IPR024899">
    <property type="entry name" value="CowN"/>
</dbReference>
<dbReference type="HAMAP" id="MF_02117">
    <property type="entry name" value="CowN"/>
    <property type="match status" value="1"/>
</dbReference>
<keyword evidence="1 2" id="KW-0535">Nitrogen fixation</keyword>
<name>A0A0C4WPA6_9GAMM</name>
<reference evidence="3 4" key="1">
    <citation type="journal article" date="2015" name="PLoS ONE">
        <title>Azotobacter Genomes: The Genome of Azotobacter chroococcum NCIMB 8003 (ATCC 4412).</title>
        <authorList>
            <person name="Robson R.L."/>
            <person name="Jones R."/>
            <person name="Robson R.M."/>
            <person name="Schwartz A."/>
            <person name="Richardson T.H."/>
        </authorList>
    </citation>
    <scope>NUCLEOTIDE SEQUENCE [LARGE SCALE GENOMIC DNA]</scope>
    <source>
        <strain evidence="3 4">NCIMB 8003</strain>
    </source>
</reference>
<evidence type="ECO:0000313" key="3">
    <source>
        <dbReference type="EMBL" id="AJE19967.1"/>
    </source>
</evidence>
<comment type="function">
    <text evidence="2">Is required to sustain N(2)-dependent growth in the presence of low levels of carbon monoxide (CO). Probably acts by protecting the N(2) fixation ability of the nitrogenase complex, which is inactivated in the presence of CO.</text>
</comment>
<evidence type="ECO:0000256" key="2">
    <source>
        <dbReference type="HAMAP-Rule" id="MF_02117"/>
    </source>
</evidence>
<dbReference type="EMBL" id="CP010415">
    <property type="protein sequence ID" value="AJE19967.1"/>
    <property type="molecule type" value="Genomic_DNA"/>
</dbReference>
<dbReference type="AlphaFoldDB" id="A0A0C4WPA6"/>
<gene>
    <name evidence="2" type="primary">cowN</name>
    <name evidence="3" type="ORF">Achr_4620</name>
</gene>
<dbReference type="GO" id="GO:0009399">
    <property type="term" value="P:nitrogen fixation"/>
    <property type="evidence" value="ECO:0007669"/>
    <property type="project" value="UniProtKB-UniRule"/>
</dbReference>
<dbReference type="Pfam" id="PF20543">
    <property type="entry name" value="CowN"/>
    <property type="match status" value="1"/>
</dbReference>
<proteinExistence type="inferred from homology"/>
<evidence type="ECO:0000256" key="1">
    <source>
        <dbReference type="ARBA" id="ARBA00023231"/>
    </source>
</evidence>
<accession>A0A0C4WPA6</accession>
<keyword evidence="4" id="KW-1185">Reference proteome</keyword>
<evidence type="ECO:0000313" key="4">
    <source>
        <dbReference type="Proteomes" id="UP000068210"/>
    </source>
</evidence>
<sequence>MITTTYRSICGEESLPYIDCDRCIRTLYARIQHYLQQDPGDCPICTYFREKIGARDGSESDARLLLHAQVNVVYELFARHDDREALALLERVEDDCC</sequence>
<dbReference type="KEGG" id="acx:Achr_4620"/>
<protein>
    <recommendedName>
        <fullName evidence="2">N(2)-fixation sustaining protein CowN</fullName>
    </recommendedName>
    <alternativeName>
        <fullName evidence="2">CO weal-nitrogenase</fullName>
    </alternativeName>
</protein>